<reference evidence="1" key="1">
    <citation type="journal article" date="2014" name="Front. Microbiol.">
        <title>High frequency of phylogenetically diverse reductive dehalogenase-homologous genes in deep subseafloor sedimentary metagenomes.</title>
        <authorList>
            <person name="Kawai M."/>
            <person name="Futagami T."/>
            <person name="Toyoda A."/>
            <person name="Takaki Y."/>
            <person name="Nishi S."/>
            <person name="Hori S."/>
            <person name="Arai W."/>
            <person name="Tsubouchi T."/>
            <person name="Morono Y."/>
            <person name="Uchiyama I."/>
            <person name="Ito T."/>
            <person name="Fujiyama A."/>
            <person name="Inagaki F."/>
            <person name="Takami H."/>
        </authorList>
    </citation>
    <scope>NUCLEOTIDE SEQUENCE</scope>
    <source>
        <strain evidence="1">Expedition CK06-06</strain>
    </source>
</reference>
<feature type="non-terminal residue" evidence="1">
    <location>
        <position position="1"/>
    </location>
</feature>
<organism evidence="1">
    <name type="scientific">marine sediment metagenome</name>
    <dbReference type="NCBI Taxonomy" id="412755"/>
    <lineage>
        <taxon>unclassified sequences</taxon>
        <taxon>metagenomes</taxon>
        <taxon>ecological metagenomes</taxon>
    </lineage>
</organism>
<dbReference type="EMBL" id="BARU01029102">
    <property type="protein sequence ID" value="GAH63363.1"/>
    <property type="molecule type" value="Genomic_DNA"/>
</dbReference>
<protein>
    <submittedName>
        <fullName evidence="1">Uncharacterized protein</fullName>
    </submittedName>
</protein>
<name>X1J0N6_9ZZZZ</name>
<feature type="non-terminal residue" evidence="1">
    <location>
        <position position="266"/>
    </location>
</feature>
<comment type="caution">
    <text evidence="1">The sequence shown here is derived from an EMBL/GenBank/DDBJ whole genome shotgun (WGS) entry which is preliminary data.</text>
</comment>
<dbReference type="AlphaFoldDB" id="X1J0N6"/>
<evidence type="ECO:0000313" key="1">
    <source>
        <dbReference type="EMBL" id="GAH63363.1"/>
    </source>
</evidence>
<sequence>PTAAEIDAAIRPDELPGLRAGAAVPRPVARGNGTLEEDAGPTPEEIAREKFILARALKGRIYASKGESMHMELLSGQVRYNFEELWFAQVSLWVMRDIVEAVKATNERASSAGLGVPVSAVKRLVESEVLGYVVGQSGVAGGAGPAVPPTVSAAALDAAPASIYLQYYTVGAGRTSPRMPYLTGKACSQLYDVVHYKFTVVMPIRNLPRLCRNLMEQNYHTVIDVYISATDHKDQRTSGGGGERSYYYGTDSVVEVSITGEGRIQA</sequence>
<proteinExistence type="predicted"/>
<gene>
    <name evidence="1" type="ORF">S03H2_46367</name>
</gene>
<accession>X1J0N6</accession>